<keyword evidence="2" id="KW-0805">Transcription regulation</keyword>
<dbReference type="EMBL" id="CP035281">
    <property type="protein sequence ID" value="QAT43273.1"/>
    <property type="molecule type" value="Genomic_DNA"/>
</dbReference>
<evidence type="ECO:0000256" key="1">
    <source>
        <dbReference type="ARBA" id="ARBA00009437"/>
    </source>
</evidence>
<evidence type="ECO:0000256" key="2">
    <source>
        <dbReference type="ARBA" id="ARBA00023015"/>
    </source>
</evidence>
<dbReference type="SUPFAM" id="SSF46785">
    <property type="entry name" value="Winged helix' DNA-binding domain"/>
    <property type="match status" value="1"/>
</dbReference>
<reference evidence="6 7" key="1">
    <citation type="submission" date="2019-01" db="EMBL/GenBank/DDBJ databases">
        <title>Draft genomes of a novel of Aminipila strains.</title>
        <authorList>
            <person name="Ma S."/>
        </authorList>
    </citation>
    <scope>NUCLEOTIDE SEQUENCE [LARGE SCALE GENOMIC DNA]</scope>
    <source>
        <strain evidence="7">JN-39</strain>
    </source>
</reference>
<dbReference type="InterPro" id="IPR000847">
    <property type="entry name" value="LysR_HTH_N"/>
</dbReference>
<dbReference type="Gene3D" id="3.40.190.290">
    <property type="match status" value="1"/>
</dbReference>
<dbReference type="KEGG" id="amij:EQM06_08605"/>
<dbReference type="InterPro" id="IPR036388">
    <property type="entry name" value="WH-like_DNA-bd_sf"/>
</dbReference>
<evidence type="ECO:0000313" key="7">
    <source>
        <dbReference type="Proteomes" id="UP000287601"/>
    </source>
</evidence>
<protein>
    <submittedName>
        <fullName evidence="6">LysR family transcriptional regulator</fullName>
    </submittedName>
</protein>
<name>A0A410PWE6_9FIRM</name>
<comment type="similarity">
    <text evidence="1">Belongs to the LysR transcriptional regulatory family.</text>
</comment>
<accession>A0A410PWE6</accession>
<dbReference type="SUPFAM" id="SSF53850">
    <property type="entry name" value="Periplasmic binding protein-like II"/>
    <property type="match status" value="1"/>
</dbReference>
<proteinExistence type="inferred from homology"/>
<evidence type="ECO:0000256" key="3">
    <source>
        <dbReference type="ARBA" id="ARBA00023125"/>
    </source>
</evidence>
<dbReference type="PROSITE" id="PS50931">
    <property type="entry name" value="HTH_LYSR"/>
    <property type="match status" value="1"/>
</dbReference>
<dbReference type="AlphaFoldDB" id="A0A410PWE6"/>
<dbReference type="PANTHER" id="PTHR30419:SF8">
    <property type="entry name" value="NITROGEN ASSIMILATION TRANSCRIPTIONAL ACTIVATOR-RELATED"/>
    <property type="match status" value="1"/>
</dbReference>
<evidence type="ECO:0000259" key="5">
    <source>
        <dbReference type="PROSITE" id="PS50931"/>
    </source>
</evidence>
<evidence type="ECO:0000256" key="4">
    <source>
        <dbReference type="ARBA" id="ARBA00023163"/>
    </source>
</evidence>
<evidence type="ECO:0000313" key="6">
    <source>
        <dbReference type="EMBL" id="QAT43273.1"/>
    </source>
</evidence>
<dbReference type="Gene3D" id="1.10.10.10">
    <property type="entry name" value="Winged helix-like DNA-binding domain superfamily/Winged helix DNA-binding domain"/>
    <property type="match status" value="1"/>
</dbReference>
<keyword evidence="4" id="KW-0804">Transcription</keyword>
<dbReference type="GO" id="GO:0003700">
    <property type="term" value="F:DNA-binding transcription factor activity"/>
    <property type="evidence" value="ECO:0007669"/>
    <property type="project" value="InterPro"/>
</dbReference>
<dbReference type="CDD" id="cd05466">
    <property type="entry name" value="PBP2_LTTR_substrate"/>
    <property type="match status" value="1"/>
</dbReference>
<keyword evidence="7" id="KW-1185">Reference proteome</keyword>
<dbReference type="PANTHER" id="PTHR30419">
    <property type="entry name" value="HTH-TYPE TRANSCRIPTIONAL REGULATOR YBHD"/>
    <property type="match status" value="1"/>
</dbReference>
<gene>
    <name evidence="6" type="ORF">EQM06_08605</name>
</gene>
<dbReference type="InterPro" id="IPR050950">
    <property type="entry name" value="HTH-type_LysR_regulators"/>
</dbReference>
<feature type="domain" description="HTH lysR-type" evidence="5">
    <location>
        <begin position="1"/>
        <end position="58"/>
    </location>
</feature>
<dbReference type="Proteomes" id="UP000287601">
    <property type="component" value="Chromosome"/>
</dbReference>
<dbReference type="OrthoDB" id="63123at2"/>
<sequence>MDLIKYEIFLSIADRGSYSKVCEEFGYTQSGISKMMNSMENEIGFPLIVRNNKGISLTAEGKRMLPLVRQLIKDKGTLEEEFSSIRGVETGMVRIGSFPTAAYVWMPGILRAFHQRFPGIQVEVIEDNNINLLEQWLNQGFIDLGIFSKQAPFHFDWTSIKQDPFVALLPKNHPLGEKQIIPIDELFEENVVLFRSHEGEDPDTYCWMKHVHGEIHPVFTTNSDFTTIRVVEQNGFVTILPELIAKYAVDSYDVIYRPLDIQETREIGIAVRTKERISPAAKKFIQYAKDNML</sequence>
<dbReference type="InterPro" id="IPR005119">
    <property type="entry name" value="LysR_subst-bd"/>
</dbReference>
<organism evidence="6 7">
    <name type="scientific">Aminipila luticellarii</name>
    <dbReference type="NCBI Taxonomy" id="2507160"/>
    <lineage>
        <taxon>Bacteria</taxon>
        <taxon>Bacillati</taxon>
        <taxon>Bacillota</taxon>
        <taxon>Clostridia</taxon>
        <taxon>Peptostreptococcales</taxon>
        <taxon>Anaerovoracaceae</taxon>
        <taxon>Aminipila</taxon>
    </lineage>
</organism>
<dbReference type="RefSeq" id="WP_128745936.1">
    <property type="nucleotide sequence ID" value="NZ_CP035281.1"/>
</dbReference>
<keyword evidence="3" id="KW-0238">DNA-binding</keyword>
<dbReference type="GO" id="GO:0003677">
    <property type="term" value="F:DNA binding"/>
    <property type="evidence" value="ECO:0007669"/>
    <property type="project" value="UniProtKB-KW"/>
</dbReference>
<dbReference type="Pfam" id="PF00126">
    <property type="entry name" value="HTH_1"/>
    <property type="match status" value="1"/>
</dbReference>
<dbReference type="Pfam" id="PF03466">
    <property type="entry name" value="LysR_substrate"/>
    <property type="match status" value="1"/>
</dbReference>
<dbReference type="GO" id="GO:0005829">
    <property type="term" value="C:cytosol"/>
    <property type="evidence" value="ECO:0007669"/>
    <property type="project" value="TreeGrafter"/>
</dbReference>
<dbReference type="InterPro" id="IPR036390">
    <property type="entry name" value="WH_DNA-bd_sf"/>
</dbReference>